<evidence type="ECO:0000313" key="5">
    <source>
        <dbReference type="Proteomes" id="UP000290608"/>
    </source>
</evidence>
<dbReference type="PANTHER" id="PTHR47572">
    <property type="entry name" value="LIPOPROTEIN-RELATED"/>
    <property type="match status" value="1"/>
</dbReference>
<dbReference type="Pfam" id="PF08450">
    <property type="entry name" value="SGL"/>
    <property type="match status" value="1"/>
</dbReference>
<gene>
    <name evidence="4" type="ORF">DSL99_1219</name>
</gene>
<feature type="chain" id="PRO_5020930194" evidence="2">
    <location>
        <begin position="22"/>
        <end position="295"/>
    </location>
</feature>
<dbReference type="STRING" id="1122159.SAMN02745246_01277"/>
<dbReference type="Proteomes" id="UP000290608">
    <property type="component" value="Unassembled WGS sequence"/>
</dbReference>
<comment type="caution">
    <text evidence="4">The sequence shown here is derived from an EMBL/GenBank/DDBJ whole genome shotgun (WGS) entry which is preliminary data.</text>
</comment>
<dbReference type="InterPro" id="IPR011042">
    <property type="entry name" value="6-blade_b-propeller_TolB-like"/>
</dbReference>
<dbReference type="SUPFAM" id="SSF63829">
    <property type="entry name" value="Calcium-dependent phosphotriesterase"/>
    <property type="match status" value="1"/>
</dbReference>
<reference evidence="4 5" key="1">
    <citation type="submission" date="2018-07" db="EMBL/GenBank/DDBJ databases">
        <title>Leeuwenhoekiella genomics.</title>
        <authorList>
            <person name="Tahon G."/>
            <person name="Willems A."/>
        </authorList>
    </citation>
    <scope>NUCLEOTIDE SEQUENCE [LARGE SCALE GENOMIC DNA]</scope>
    <source>
        <strain evidence="4 5">LMG 1345</strain>
    </source>
</reference>
<dbReference type="Gene3D" id="2.120.10.30">
    <property type="entry name" value="TolB, C-terminal domain"/>
    <property type="match status" value="1"/>
</dbReference>
<proteinExistence type="predicted"/>
<name>A0A4Q0PN55_9FLAO</name>
<protein>
    <submittedName>
        <fullName evidence="4">Gluconolactonase</fullName>
    </submittedName>
</protein>
<dbReference type="InterPro" id="IPR013658">
    <property type="entry name" value="SGL"/>
</dbReference>
<organism evidence="4 5">
    <name type="scientific">Leeuwenhoekiella marinoflava</name>
    <dbReference type="NCBI Taxonomy" id="988"/>
    <lineage>
        <taxon>Bacteria</taxon>
        <taxon>Pseudomonadati</taxon>
        <taxon>Bacteroidota</taxon>
        <taxon>Flavobacteriia</taxon>
        <taxon>Flavobacteriales</taxon>
        <taxon>Flavobacteriaceae</taxon>
        <taxon>Leeuwenhoekiella</taxon>
    </lineage>
</organism>
<evidence type="ECO:0000256" key="2">
    <source>
        <dbReference type="SAM" id="SignalP"/>
    </source>
</evidence>
<dbReference type="PANTHER" id="PTHR47572:SF4">
    <property type="entry name" value="LACTONASE DRP35"/>
    <property type="match status" value="1"/>
</dbReference>
<dbReference type="AlphaFoldDB" id="A0A4Q0PN55"/>
<keyword evidence="2" id="KW-0732">Signal</keyword>
<dbReference type="GO" id="GO:0016787">
    <property type="term" value="F:hydrolase activity"/>
    <property type="evidence" value="ECO:0007669"/>
    <property type="project" value="UniProtKB-KW"/>
</dbReference>
<evidence type="ECO:0000313" key="4">
    <source>
        <dbReference type="EMBL" id="RXG31917.1"/>
    </source>
</evidence>
<dbReference type="RefSeq" id="WP_073098395.1">
    <property type="nucleotide sequence ID" value="NZ_QOVL01000005.1"/>
</dbReference>
<keyword evidence="1" id="KW-0378">Hydrolase</keyword>
<dbReference type="PROSITE" id="PS51257">
    <property type="entry name" value="PROKAR_LIPOPROTEIN"/>
    <property type="match status" value="1"/>
</dbReference>
<feature type="signal peptide" evidence="2">
    <location>
        <begin position="1"/>
        <end position="21"/>
    </location>
</feature>
<feature type="domain" description="SMP-30/Gluconolactonase/LRE-like region" evidence="3">
    <location>
        <begin position="39"/>
        <end position="279"/>
    </location>
</feature>
<dbReference type="InterPro" id="IPR051262">
    <property type="entry name" value="SMP-30/CGR1_Lactonase"/>
</dbReference>
<evidence type="ECO:0000256" key="1">
    <source>
        <dbReference type="ARBA" id="ARBA00022801"/>
    </source>
</evidence>
<accession>A0A4Q0PN55</accession>
<dbReference type="EMBL" id="QOVL01000005">
    <property type="protein sequence ID" value="RXG31917.1"/>
    <property type="molecule type" value="Genomic_DNA"/>
</dbReference>
<evidence type="ECO:0000259" key="3">
    <source>
        <dbReference type="Pfam" id="PF08450"/>
    </source>
</evidence>
<sequence>MFKISLVAVLALLLSSCASQNQLVKPGREPQLLADSFSFTEGPAADAEGHVYFTDQPNDRIYKWDAQEGTLSVFMESAGRANGLYFDHDGNLLAAADNKSELWKITTDKTVQVLLTDFEGKRFNGPNDIWIAPDETIYFTDPYYQRDYWQRSEKDIDAERVYALSTNGTVRIAATDFVKPNGIIGTPDGKTLYVADIGADKTYAFDIAKNGDLTNKRLFVKQGSDGMTVDSRGNVYLTGKGVTIYDPKGLELQHIPIDKDWTANVTFGGKDRKTLFITAQQAVYLLEMNVVGPRR</sequence>